<evidence type="ECO:0000313" key="2">
    <source>
        <dbReference type="Proteomes" id="UP001153331"/>
    </source>
</evidence>
<comment type="caution">
    <text evidence="1">The sequence shown here is derived from an EMBL/GenBank/DDBJ whole genome shotgun (WGS) entry which is preliminary data.</text>
</comment>
<evidence type="ECO:0000313" key="1">
    <source>
        <dbReference type="EMBL" id="KAJ8109176.1"/>
    </source>
</evidence>
<proteinExistence type="predicted"/>
<accession>A0ACC2I1E6</accession>
<organism evidence="1 2">
    <name type="scientific">Boeremia exigua</name>
    <dbReference type="NCBI Taxonomy" id="749465"/>
    <lineage>
        <taxon>Eukaryota</taxon>
        <taxon>Fungi</taxon>
        <taxon>Dikarya</taxon>
        <taxon>Ascomycota</taxon>
        <taxon>Pezizomycotina</taxon>
        <taxon>Dothideomycetes</taxon>
        <taxon>Pleosporomycetidae</taxon>
        <taxon>Pleosporales</taxon>
        <taxon>Pleosporineae</taxon>
        <taxon>Didymellaceae</taxon>
        <taxon>Boeremia</taxon>
    </lineage>
</organism>
<protein>
    <submittedName>
        <fullName evidence="1">Uncharacterized protein</fullName>
    </submittedName>
</protein>
<sequence>MLRKQLGHTSSTLKAAFAFDLFILGGLLLSRLALQCYTFWMSSRLNRMDFNSSFNWMVVSYVNLAFDGVFLVSILASGALSILTALSLKKKNGASGSFVVWISILVLSLFGYVLISVITQSMSLAGTWDYYDSVSPIALDWISSLLKALAFITIIIIARNASWRSNTVTANTYIGSGQRV</sequence>
<dbReference type="EMBL" id="JAPHNI010000646">
    <property type="protein sequence ID" value="KAJ8109176.1"/>
    <property type="molecule type" value="Genomic_DNA"/>
</dbReference>
<gene>
    <name evidence="1" type="ORF">OPT61_g7655</name>
</gene>
<dbReference type="Proteomes" id="UP001153331">
    <property type="component" value="Unassembled WGS sequence"/>
</dbReference>
<keyword evidence="2" id="KW-1185">Reference proteome</keyword>
<reference evidence="1" key="1">
    <citation type="submission" date="2022-11" db="EMBL/GenBank/DDBJ databases">
        <title>Genome Sequence of Boeremia exigua.</title>
        <authorList>
            <person name="Buettner E."/>
        </authorList>
    </citation>
    <scope>NUCLEOTIDE SEQUENCE</scope>
    <source>
        <strain evidence="1">CU02</strain>
    </source>
</reference>
<name>A0ACC2I1E6_9PLEO</name>